<organism evidence="4 5">
    <name type="scientific">Candidatus Blautia faecigallinarum</name>
    <dbReference type="NCBI Taxonomy" id="2838488"/>
    <lineage>
        <taxon>Bacteria</taxon>
        <taxon>Bacillati</taxon>
        <taxon>Bacillota</taxon>
        <taxon>Clostridia</taxon>
        <taxon>Lachnospirales</taxon>
        <taxon>Lachnospiraceae</taxon>
        <taxon>Blautia</taxon>
    </lineage>
</organism>
<dbReference type="InterPro" id="IPR013977">
    <property type="entry name" value="GcvT_C"/>
</dbReference>
<dbReference type="Gene3D" id="3.30.1360.120">
    <property type="entry name" value="Probable tRNA modification gtpase trme, domain 1"/>
    <property type="match status" value="1"/>
</dbReference>
<dbReference type="Pfam" id="PF01571">
    <property type="entry name" value="GCV_T"/>
    <property type="match status" value="1"/>
</dbReference>
<dbReference type="SUPFAM" id="SSF103025">
    <property type="entry name" value="Folate-binding domain"/>
    <property type="match status" value="1"/>
</dbReference>
<dbReference type="Pfam" id="PF08669">
    <property type="entry name" value="GCV_T_C"/>
    <property type="match status" value="1"/>
</dbReference>
<sequence length="331" mass="37545">MLFKEDEAARRQHQAVRENAGWYRWTHDLVEVKGEKSTEILDYLFVNHIAAADVGRSKYTTMLNEEGKIIDDTIVMRMGEKEYWISTLYAPQMIKWIDGHKGDAEITYKDITEEWDMYSVQGPNSPAVMNRMLLDPVDGIKRFQIQDNSIDGIPVKIHRSGFSGENGFEIYCRMEDTGKIREAVKKAAKEEQAPELTILEVYVRSLPVEKGFALRQDMYGLTPFECGLDWSVDLDKSFIGKEALVKAREEGPKYRLAGLEYLEESYEDIAQKEIVYCKGVPCGFVRAAIYGYTVEKNIGFAVLEAKKAVNGTKVTVGMNGSAAVVTDKCWI</sequence>
<evidence type="ECO:0000313" key="4">
    <source>
        <dbReference type="EMBL" id="HIZ23481.1"/>
    </source>
</evidence>
<comment type="caution">
    <text evidence="4">The sequence shown here is derived from an EMBL/GenBank/DDBJ whole genome shotgun (WGS) entry which is preliminary data.</text>
</comment>
<dbReference type="InterPro" id="IPR029043">
    <property type="entry name" value="GcvT/YgfZ_C"/>
</dbReference>
<dbReference type="PIRSF" id="PIRSF006487">
    <property type="entry name" value="GcvT"/>
    <property type="match status" value="1"/>
</dbReference>
<dbReference type="AlphaFoldDB" id="A0A9D2DU97"/>
<evidence type="ECO:0000259" key="3">
    <source>
        <dbReference type="Pfam" id="PF08669"/>
    </source>
</evidence>
<dbReference type="PANTHER" id="PTHR43757">
    <property type="entry name" value="AMINOMETHYLTRANSFERASE"/>
    <property type="match status" value="1"/>
</dbReference>
<dbReference type="InterPro" id="IPR027266">
    <property type="entry name" value="TrmE/GcvT-like"/>
</dbReference>
<reference evidence="4" key="1">
    <citation type="journal article" date="2021" name="PeerJ">
        <title>Extensive microbial diversity within the chicken gut microbiome revealed by metagenomics and culture.</title>
        <authorList>
            <person name="Gilroy R."/>
            <person name="Ravi A."/>
            <person name="Getino M."/>
            <person name="Pursley I."/>
            <person name="Horton D.L."/>
            <person name="Alikhan N.F."/>
            <person name="Baker D."/>
            <person name="Gharbi K."/>
            <person name="Hall N."/>
            <person name="Watson M."/>
            <person name="Adriaenssens E.M."/>
            <person name="Foster-Nyarko E."/>
            <person name="Jarju S."/>
            <person name="Secka A."/>
            <person name="Antonio M."/>
            <person name="Oren A."/>
            <person name="Chaudhuri R.R."/>
            <person name="La Ragione R."/>
            <person name="Hildebrand F."/>
            <person name="Pallen M.J."/>
        </authorList>
    </citation>
    <scope>NUCLEOTIDE SEQUENCE</scope>
    <source>
        <strain evidence="4">14324</strain>
    </source>
</reference>
<name>A0A9D2DU97_9FIRM</name>
<evidence type="ECO:0000256" key="1">
    <source>
        <dbReference type="PIRSR" id="PIRSR006487-1"/>
    </source>
</evidence>
<feature type="domain" description="GCVT N-terminal" evidence="2">
    <location>
        <begin position="6"/>
        <end position="236"/>
    </location>
</feature>
<reference evidence="4" key="2">
    <citation type="submission" date="2021-04" db="EMBL/GenBank/DDBJ databases">
        <authorList>
            <person name="Gilroy R."/>
        </authorList>
    </citation>
    <scope>NUCLEOTIDE SEQUENCE</scope>
    <source>
        <strain evidence="4">14324</strain>
    </source>
</reference>
<proteinExistence type="predicted"/>
<accession>A0A9D2DU97</accession>
<dbReference type="SUPFAM" id="SSF101790">
    <property type="entry name" value="Aminomethyltransferase beta-barrel domain"/>
    <property type="match status" value="1"/>
</dbReference>
<feature type="domain" description="Aminomethyltransferase C-terminal" evidence="3">
    <location>
        <begin position="255"/>
        <end position="326"/>
    </location>
</feature>
<dbReference type="PANTHER" id="PTHR43757:SF2">
    <property type="entry name" value="AMINOMETHYLTRANSFERASE, MITOCHONDRIAL"/>
    <property type="match status" value="1"/>
</dbReference>
<dbReference type="EMBL" id="DXBU01000157">
    <property type="protein sequence ID" value="HIZ23481.1"/>
    <property type="molecule type" value="Genomic_DNA"/>
</dbReference>
<gene>
    <name evidence="4" type="ORF">IAA21_11920</name>
</gene>
<evidence type="ECO:0000259" key="2">
    <source>
        <dbReference type="Pfam" id="PF01571"/>
    </source>
</evidence>
<feature type="binding site" evidence="1">
    <location>
        <position position="169"/>
    </location>
    <ligand>
        <name>substrate</name>
    </ligand>
</feature>
<dbReference type="InterPro" id="IPR006222">
    <property type="entry name" value="GCVT_N"/>
</dbReference>
<evidence type="ECO:0000313" key="5">
    <source>
        <dbReference type="Proteomes" id="UP000824041"/>
    </source>
</evidence>
<dbReference type="Proteomes" id="UP000824041">
    <property type="component" value="Unassembled WGS sequence"/>
</dbReference>
<protein>
    <submittedName>
        <fullName evidence="4">Aminomethyltransferase family protein</fullName>
    </submittedName>
</protein>
<dbReference type="InterPro" id="IPR028896">
    <property type="entry name" value="GcvT/YgfZ/DmdA"/>
</dbReference>